<keyword evidence="2" id="KW-1185">Reference proteome</keyword>
<dbReference type="EMBL" id="CAUYUJ010017066">
    <property type="protein sequence ID" value="CAK0871414.1"/>
    <property type="molecule type" value="Genomic_DNA"/>
</dbReference>
<comment type="caution">
    <text evidence="1">The sequence shown here is derived from an EMBL/GenBank/DDBJ whole genome shotgun (WGS) entry which is preliminary data.</text>
</comment>
<dbReference type="Proteomes" id="UP001189429">
    <property type="component" value="Unassembled WGS sequence"/>
</dbReference>
<gene>
    <name evidence="1" type="ORF">PCOR1329_LOCUS57259</name>
</gene>
<protein>
    <submittedName>
        <fullName evidence="1">Uncharacterized protein</fullName>
    </submittedName>
</protein>
<feature type="non-terminal residue" evidence="1">
    <location>
        <position position="680"/>
    </location>
</feature>
<accession>A0ABN9VE70</accession>
<proteinExistence type="predicted"/>
<name>A0ABN9VE70_9DINO</name>
<reference evidence="1" key="1">
    <citation type="submission" date="2023-10" db="EMBL/GenBank/DDBJ databases">
        <authorList>
            <person name="Chen Y."/>
            <person name="Shah S."/>
            <person name="Dougan E. K."/>
            <person name="Thang M."/>
            <person name="Chan C."/>
        </authorList>
    </citation>
    <scope>NUCLEOTIDE SEQUENCE [LARGE SCALE GENOMIC DNA]</scope>
</reference>
<sequence>MMKTAVAIKWTTIQRVQMVLREHAIISASMKREATAGQVFERISKVDQQDGDDKISFNFVDIALSSADKIMSDAHIMRLLEWHDRYFLKNGPFNHINKWKTIMNRCKGDQQKIRWCFDHFIDGLKMGTYEAGELSVSKLNSVLCDVALLKRDVGAILMDKLIPQQGVKLDDMTKLRALMKSHATCRAEVTGYPEAPGEAPKEIDLVYMFAVSPGANGETIRRGASFEKSLALVEMTMYGTGLDHNFKTAARSAKLATDIVEYSQFTEELVKIKAEVEKECIAERVNAGLPAIEEPAHPPAPPAGAKGRLVVAPQHASLNKQLANIKEDIRSQFETAARKLSRTWSKVIVHSDSEKEMMEEIASSPLFTAVGTMAGLTLIHYNSDLATEAETSPQTRGSPFQKKPYDRLVRIVLAARHPLKEAALQQGKPMVARSLLTPFRRGTVAEQKEKGKAEDAVIDNPEEEEDNDDAIAFNPRKVTIVKDEKSVRDRKSLTRGAASVKQTMTMAVVSTTTLPLPERQSLHYAGTNRGTVIGPIKLRNLSEEWSATVGVKKELYGRQFRIPVGGKGADGNVPRTDDTVEPVCWNAMPQEFFEELIHRYFIANVVDLTPGDFSFGEVCMDKRVNYAAVAWTVEHAQAGRDKLQMAAMKTMTTMDHPHFNKQFSEALKGTAAAAAGTAGE</sequence>
<evidence type="ECO:0000313" key="1">
    <source>
        <dbReference type="EMBL" id="CAK0871414.1"/>
    </source>
</evidence>
<organism evidence="1 2">
    <name type="scientific">Prorocentrum cordatum</name>
    <dbReference type="NCBI Taxonomy" id="2364126"/>
    <lineage>
        <taxon>Eukaryota</taxon>
        <taxon>Sar</taxon>
        <taxon>Alveolata</taxon>
        <taxon>Dinophyceae</taxon>
        <taxon>Prorocentrales</taxon>
        <taxon>Prorocentraceae</taxon>
        <taxon>Prorocentrum</taxon>
    </lineage>
</organism>
<evidence type="ECO:0000313" key="2">
    <source>
        <dbReference type="Proteomes" id="UP001189429"/>
    </source>
</evidence>